<dbReference type="Pfam" id="PF10551">
    <property type="entry name" value="MULE"/>
    <property type="match status" value="1"/>
</dbReference>
<evidence type="ECO:0000256" key="1">
    <source>
        <dbReference type="PROSITE-ProRule" id="PRU00325"/>
    </source>
</evidence>
<name>A0A815XDA2_9BILA</name>
<keyword evidence="1" id="KW-0862">Zinc</keyword>
<feature type="domain" description="SWIM-type" evidence="2">
    <location>
        <begin position="520"/>
        <end position="550"/>
    </location>
</feature>
<keyword evidence="1" id="KW-0479">Metal-binding</keyword>
<reference evidence="3" key="1">
    <citation type="submission" date="2021-02" db="EMBL/GenBank/DDBJ databases">
        <authorList>
            <person name="Nowell W R."/>
        </authorList>
    </citation>
    <scope>NUCLEOTIDE SEQUENCE</scope>
</reference>
<dbReference type="EMBL" id="CAJNOQ010027747">
    <property type="protein sequence ID" value="CAF1556050.1"/>
    <property type="molecule type" value="Genomic_DNA"/>
</dbReference>
<protein>
    <recommendedName>
        <fullName evidence="2">SWIM-type domain-containing protein</fullName>
    </recommendedName>
</protein>
<organism evidence="3 5">
    <name type="scientific">Didymodactylos carnosus</name>
    <dbReference type="NCBI Taxonomy" id="1234261"/>
    <lineage>
        <taxon>Eukaryota</taxon>
        <taxon>Metazoa</taxon>
        <taxon>Spiralia</taxon>
        <taxon>Gnathifera</taxon>
        <taxon>Rotifera</taxon>
        <taxon>Eurotatoria</taxon>
        <taxon>Bdelloidea</taxon>
        <taxon>Philodinida</taxon>
        <taxon>Philodinidae</taxon>
        <taxon>Didymodactylos</taxon>
    </lineage>
</organism>
<gene>
    <name evidence="3" type="ORF">GPM918_LOCUS39483</name>
    <name evidence="4" type="ORF">SRO942_LOCUS40358</name>
</gene>
<comment type="caution">
    <text evidence="3">The sequence shown here is derived from an EMBL/GenBank/DDBJ whole genome shotgun (WGS) entry which is preliminary data.</text>
</comment>
<dbReference type="InterPro" id="IPR018289">
    <property type="entry name" value="MULE_transposase_dom"/>
</dbReference>
<evidence type="ECO:0000313" key="3">
    <source>
        <dbReference type="EMBL" id="CAF1556050.1"/>
    </source>
</evidence>
<evidence type="ECO:0000259" key="2">
    <source>
        <dbReference type="PROSITE" id="PS50966"/>
    </source>
</evidence>
<dbReference type="EMBL" id="CAJOBC010093457">
    <property type="protein sequence ID" value="CAF4417158.1"/>
    <property type="molecule type" value="Genomic_DNA"/>
</dbReference>
<keyword evidence="1" id="KW-0863">Zinc-finger</keyword>
<dbReference type="AlphaFoldDB" id="A0A815XDA2"/>
<proteinExistence type="predicted"/>
<evidence type="ECO:0000313" key="4">
    <source>
        <dbReference type="EMBL" id="CAF4417158.1"/>
    </source>
</evidence>
<dbReference type="Proteomes" id="UP000663829">
    <property type="component" value="Unassembled WGS sequence"/>
</dbReference>
<keyword evidence="5" id="KW-1185">Reference proteome</keyword>
<evidence type="ECO:0000313" key="5">
    <source>
        <dbReference type="Proteomes" id="UP000663829"/>
    </source>
</evidence>
<dbReference type="Proteomes" id="UP000681722">
    <property type="component" value="Unassembled WGS sequence"/>
</dbReference>
<dbReference type="OrthoDB" id="119028at2759"/>
<sequence>MAPRLWHECSTCNTENDLKVFVREKNICTHRTEELRSGVSITYKCSEYREYPQCRYQLKAKQLDGRFCIVITIFEGEIKNRYFLLICLLGKFTVFESELHDHSQRQENNRLKSPIRAAVQEMTHTGLTQGQIRKAVSVLHPNLSIDTKIKNVVQYTRQQTRTQIISVDDLQLWCKERINCSPADQLHQVFVPFYEVKDIDNIFVRITTRQLLSTTKCSSVLAVDCTYKVAWNNLPILIFGTSDYKRHFHPIGLCLVSSDEAASTYKTLFQGVPTWASNINQQTYLISHVMGDGAAGITSTMSVIPRSRRLMCWAHMIRKCREHRKLIPNEQKRLNVEKDIVNLQLCFQDNLFSQAASLLLGKWSLDNQLDRFRTYFEGQWINDLSFWYEGAVCLAPSTNNGLESLNGKIKQSYTMRNKLSLATFLQTAESMLRDWSTKSATDGFAHTIHFEADLESKAHQWPQKIDQSQIIRLSNTGYVIPTTNSTMNTNVWLQQYYTMSWNSYDEYISWFNSGHLVDFSRITAPWYCTCRFGQKEYSCVHTIGLMIIWGFKTVPQIIGQRKGKGRPKKVKTALTKD</sequence>
<accession>A0A815XDA2</accession>
<dbReference type="GO" id="GO:0008270">
    <property type="term" value="F:zinc ion binding"/>
    <property type="evidence" value="ECO:0007669"/>
    <property type="project" value="UniProtKB-KW"/>
</dbReference>
<dbReference type="InterPro" id="IPR007527">
    <property type="entry name" value="Znf_SWIM"/>
</dbReference>
<dbReference type="PROSITE" id="PS50966">
    <property type="entry name" value="ZF_SWIM"/>
    <property type="match status" value="1"/>
</dbReference>